<dbReference type="AlphaFoldDB" id="A0A6J4MG54"/>
<organism evidence="2">
    <name type="scientific">uncultured Leptolyngbya sp</name>
    <dbReference type="NCBI Taxonomy" id="332963"/>
    <lineage>
        <taxon>Bacteria</taxon>
        <taxon>Bacillati</taxon>
        <taxon>Cyanobacteriota</taxon>
        <taxon>Cyanophyceae</taxon>
        <taxon>Leptolyngbyales</taxon>
        <taxon>Leptolyngbyaceae</taxon>
        <taxon>Leptolyngbya group</taxon>
        <taxon>Leptolyngbya</taxon>
        <taxon>environmental samples</taxon>
    </lineage>
</organism>
<name>A0A6J4MG54_9CYAN</name>
<sequence length="92" mass="10181">HDQRFAGTAWAQKKEIPGEVTGSGIRSSRDRQRHTRESTQANAHACTCKPLKRLVGKQLWCAVSLGPPWRGLPTVGGWGWRYPLNTDQITGG</sequence>
<reference evidence="2" key="1">
    <citation type="submission" date="2020-02" db="EMBL/GenBank/DDBJ databases">
        <authorList>
            <person name="Meier V. D."/>
        </authorList>
    </citation>
    <scope>NUCLEOTIDE SEQUENCE</scope>
    <source>
        <strain evidence="2">AVDCRST_MAG94</strain>
    </source>
</reference>
<gene>
    <name evidence="2" type="ORF">AVDCRST_MAG94-3149</name>
</gene>
<proteinExistence type="predicted"/>
<feature type="non-terminal residue" evidence="2">
    <location>
        <position position="1"/>
    </location>
</feature>
<feature type="region of interest" description="Disordered" evidence="1">
    <location>
        <begin position="1"/>
        <end position="42"/>
    </location>
</feature>
<accession>A0A6J4MG54</accession>
<dbReference type="EMBL" id="CADCTY010001105">
    <property type="protein sequence ID" value="CAA9357472.1"/>
    <property type="molecule type" value="Genomic_DNA"/>
</dbReference>
<evidence type="ECO:0000313" key="2">
    <source>
        <dbReference type="EMBL" id="CAA9357472.1"/>
    </source>
</evidence>
<protein>
    <submittedName>
        <fullName evidence="2">Uncharacterized protein</fullName>
    </submittedName>
</protein>
<evidence type="ECO:0000256" key="1">
    <source>
        <dbReference type="SAM" id="MobiDB-lite"/>
    </source>
</evidence>